<proteinExistence type="predicted"/>
<name>A0ABR2YVN6_9CHLO</name>
<feature type="region of interest" description="Disordered" evidence="1">
    <location>
        <begin position="34"/>
        <end position="111"/>
    </location>
</feature>
<feature type="region of interest" description="Disordered" evidence="1">
    <location>
        <begin position="307"/>
        <end position="327"/>
    </location>
</feature>
<keyword evidence="3" id="KW-1185">Reference proteome</keyword>
<feature type="compositionally biased region" description="Polar residues" evidence="1">
    <location>
        <begin position="102"/>
        <end position="111"/>
    </location>
</feature>
<evidence type="ECO:0000313" key="2">
    <source>
        <dbReference type="EMBL" id="KAK9915943.1"/>
    </source>
</evidence>
<feature type="compositionally biased region" description="Low complexity" evidence="1">
    <location>
        <begin position="378"/>
        <end position="387"/>
    </location>
</feature>
<organism evidence="2 3">
    <name type="scientific">Coccomyxa subellipsoidea</name>
    <dbReference type="NCBI Taxonomy" id="248742"/>
    <lineage>
        <taxon>Eukaryota</taxon>
        <taxon>Viridiplantae</taxon>
        <taxon>Chlorophyta</taxon>
        <taxon>core chlorophytes</taxon>
        <taxon>Trebouxiophyceae</taxon>
        <taxon>Trebouxiophyceae incertae sedis</taxon>
        <taxon>Coccomyxaceae</taxon>
        <taxon>Coccomyxa</taxon>
    </lineage>
</organism>
<dbReference type="EMBL" id="JALJOT010000004">
    <property type="protein sequence ID" value="KAK9915943.1"/>
    <property type="molecule type" value="Genomic_DNA"/>
</dbReference>
<accession>A0ABR2YVN6</accession>
<dbReference type="Proteomes" id="UP001491310">
    <property type="component" value="Unassembled WGS sequence"/>
</dbReference>
<evidence type="ECO:0000256" key="1">
    <source>
        <dbReference type="SAM" id="MobiDB-lite"/>
    </source>
</evidence>
<evidence type="ECO:0000313" key="3">
    <source>
        <dbReference type="Proteomes" id="UP001491310"/>
    </source>
</evidence>
<protein>
    <submittedName>
        <fullName evidence="2">Uncharacterized protein</fullName>
    </submittedName>
</protein>
<comment type="caution">
    <text evidence="2">The sequence shown here is derived from an EMBL/GenBank/DDBJ whole genome shotgun (WGS) entry which is preliminary data.</text>
</comment>
<reference evidence="2 3" key="1">
    <citation type="journal article" date="2024" name="Nat. Commun.">
        <title>Phylogenomics reveals the evolutionary origins of lichenization in chlorophyte algae.</title>
        <authorList>
            <person name="Puginier C."/>
            <person name="Libourel C."/>
            <person name="Otte J."/>
            <person name="Skaloud P."/>
            <person name="Haon M."/>
            <person name="Grisel S."/>
            <person name="Petersen M."/>
            <person name="Berrin J.G."/>
            <person name="Delaux P.M."/>
            <person name="Dal Grande F."/>
            <person name="Keller J."/>
        </authorList>
    </citation>
    <scope>NUCLEOTIDE SEQUENCE [LARGE SCALE GENOMIC DNA]</scope>
    <source>
        <strain evidence="2 3">SAG 216-7</strain>
    </source>
</reference>
<gene>
    <name evidence="2" type="ORF">WJX75_006259</name>
</gene>
<feature type="region of interest" description="Disordered" evidence="1">
    <location>
        <begin position="378"/>
        <end position="406"/>
    </location>
</feature>
<sequence length="406" mass="43606">MRVSRLSLGGPAQEEPIQLDGAFLPPLSARTSFVSERRASAPVNALPHIPEEPPVPPTTGATPGMVFSKRRSSAHPSLGGSGRSSISLQPNTPQRLHEASRRSSLSPTTFQDPLQQHFDEALPANPDSFEPAAFSPAYGVRGEEGSLRRVEDSFTFSTDAPHQKLREAAHMHEAVPDPGSFTEKFAQMPVQRVSKLSEEAAEQLLHSAALQTNQGGESGGQEAQKMAMNRDALEVVIMHAVQASMTSVFVSLATDVQQLDAKFGAWSQRSEEACAGLQSQLSQLRRGTANDISAIGVRLESLEAHKKVPTMQPEDKESQEPPVPLGSGWDEHFTMDLIERLDALETRVASQLDQLTSVHEERITAIKGNLHASVAEAAAAAGSRPASPIKHSAGTAAFEKLASTTR</sequence>